<feature type="signal peptide" evidence="4">
    <location>
        <begin position="1"/>
        <end position="24"/>
    </location>
</feature>
<feature type="chain" id="PRO_5036469785" description="Peptidase S8/S53 domain-containing protein" evidence="4">
    <location>
        <begin position="25"/>
        <end position="212"/>
    </location>
</feature>
<organism evidence="5 6">
    <name type="scientific">Populus tomentosa</name>
    <name type="common">Chinese white poplar</name>
    <dbReference type="NCBI Taxonomy" id="118781"/>
    <lineage>
        <taxon>Eukaryota</taxon>
        <taxon>Viridiplantae</taxon>
        <taxon>Streptophyta</taxon>
        <taxon>Embryophyta</taxon>
        <taxon>Tracheophyta</taxon>
        <taxon>Spermatophyta</taxon>
        <taxon>Magnoliopsida</taxon>
        <taxon>eudicotyledons</taxon>
        <taxon>Gunneridae</taxon>
        <taxon>Pentapetalae</taxon>
        <taxon>rosids</taxon>
        <taxon>fabids</taxon>
        <taxon>Malpighiales</taxon>
        <taxon>Salicaceae</taxon>
        <taxon>Saliceae</taxon>
        <taxon>Populus</taxon>
    </lineage>
</organism>
<gene>
    <name evidence="5" type="ORF">POTOM_033715</name>
</gene>
<name>A0A8X8CR46_POPTO</name>
<reference evidence="5" key="1">
    <citation type="journal article" date="2020" name="bioRxiv">
        <title>Hybrid origin of Populus tomentosa Carr. identified through genome sequencing and phylogenomic analysis.</title>
        <authorList>
            <person name="An X."/>
            <person name="Gao K."/>
            <person name="Chen Z."/>
            <person name="Li J."/>
            <person name="Yang X."/>
            <person name="Yang X."/>
            <person name="Zhou J."/>
            <person name="Guo T."/>
            <person name="Zhao T."/>
            <person name="Huang S."/>
            <person name="Miao D."/>
            <person name="Khan W.U."/>
            <person name="Rao P."/>
            <person name="Ye M."/>
            <person name="Lei B."/>
            <person name="Liao W."/>
            <person name="Wang J."/>
            <person name="Ji L."/>
            <person name="Li Y."/>
            <person name="Guo B."/>
            <person name="Mustafa N.S."/>
            <person name="Li S."/>
            <person name="Yun Q."/>
            <person name="Keller S.R."/>
            <person name="Mao J."/>
            <person name="Zhang R."/>
            <person name="Strauss S.H."/>
        </authorList>
    </citation>
    <scope>NUCLEOTIDE SEQUENCE</scope>
    <source>
        <strain evidence="5">GM15</strain>
        <tissue evidence="5">Leaf</tissue>
    </source>
</reference>
<comment type="caution">
    <text evidence="5">The sequence shown here is derived from an EMBL/GenBank/DDBJ whole genome shotgun (WGS) entry which is preliminary data.</text>
</comment>
<evidence type="ECO:0000256" key="2">
    <source>
        <dbReference type="ARBA" id="ARBA00011073"/>
    </source>
</evidence>
<evidence type="ECO:0000256" key="4">
    <source>
        <dbReference type="SAM" id="SignalP"/>
    </source>
</evidence>
<evidence type="ECO:0000313" key="6">
    <source>
        <dbReference type="Proteomes" id="UP000886885"/>
    </source>
</evidence>
<sequence>MTMIRLPWGTFSASLHAIVVSCSAGNTGPDPYIAANIAPGILTVGASIIDRVFPANVALGNGWIFNGVSLYSGDPHVDSRLPLVYDDDDVGNKHCYMGSISPSKIQEKIVVYNHRGNAKVGRGAAVKLAGGHGMILENTVDSREELVADSHLLPATEVGSRQIEGFPSLSGDFFTYSDRQLDYWSGYWLIASQGLSLRLLIGYRSKHFVLQK</sequence>
<dbReference type="PROSITE" id="PS51257">
    <property type="entry name" value="PROKAR_LIPOPROTEIN"/>
    <property type="match status" value="1"/>
</dbReference>
<dbReference type="InterPro" id="IPR045051">
    <property type="entry name" value="SBT"/>
</dbReference>
<dbReference type="PANTHER" id="PTHR10795">
    <property type="entry name" value="PROPROTEIN CONVERTASE SUBTILISIN/KEXIN"/>
    <property type="match status" value="1"/>
</dbReference>
<protein>
    <recommendedName>
        <fullName evidence="7">Peptidase S8/S53 domain-containing protein</fullName>
    </recommendedName>
</protein>
<evidence type="ECO:0000256" key="1">
    <source>
        <dbReference type="ARBA" id="ARBA00004613"/>
    </source>
</evidence>
<evidence type="ECO:0000313" key="5">
    <source>
        <dbReference type="EMBL" id="KAG6763177.1"/>
    </source>
</evidence>
<dbReference type="OrthoDB" id="206201at2759"/>
<comment type="subcellular location">
    <subcellularLocation>
        <location evidence="1">Secreted</location>
    </subcellularLocation>
</comment>
<dbReference type="AlphaFoldDB" id="A0A8X8CR46"/>
<comment type="similarity">
    <text evidence="2">Belongs to the peptidase S8 family.</text>
</comment>
<keyword evidence="3 4" id="KW-0732">Signal</keyword>
<dbReference type="GO" id="GO:0005576">
    <property type="term" value="C:extracellular region"/>
    <property type="evidence" value="ECO:0007669"/>
    <property type="project" value="UniProtKB-SubCell"/>
</dbReference>
<evidence type="ECO:0000256" key="3">
    <source>
        <dbReference type="ARBA" id="ARBA00022729"/>
    </source>
</evidence>
<dbReference type="CDD" id="cd02120">
    <property type="entry name" value="PA_subtilisin_like"/>
    <property type="match status" value="1"/>
</dbReference>
<keyword evidence="6" id="KW-1185">Reference proteome</keyword>
<dbReference type="Proteomes" id="UP000886885">
    <property type="component" value="Chromosome 9A"/>
</dbReference>
<accession>A0A8X8CR46</accession>
<proteinExistence type="inferred from homology"/>
<dbReference type="EMBL" id="JAAWWB010000017">
    <property type="protein sequence ID" value="KAG6763177.1"/>
    <property type="molecule type" value="Genomic_DNA"/>
</dbReference>
<evidence type="ECO:0008006" key="7">
    <source>
        <dbReference type="Google" id="ProtNLM"/>
    </source>
</evidence>